<reference evidence="6 7" key="1">
    <citation type="journal article" date="2013" name="Environ. Microbiol.">
        <title>Genome analysis of Chitinivibrio alkaliphilus gen. nov., sp. nov., a novel extremely haloalkaliphilic anaerobic chitinolytic bacterium from the candidate phylum Termite Group 3.</title>
        <authorList>
            <person name="Sorokin D.Y."/>
            <person name="Gumerov V.M."/>
            <person name="Rakitin A.L."/>
            <person name="Beletsky A.V."/>
            <person name="Damste J.S."/>
            <person name="Muyzer G."/>
            <person name="Mardanov A.V."/>
            <person name="Ravin N.V."/>
        </authorList>
    </citation>
    <scope>NUCLEOTIDE SEQUENCE [LARGE SCALE GENOMIC DNA]</scope>
    <source>
        <strain evidence="6 7">ACht1</strain>
    </source>
</reference>
<keyword evidence="7" id="KW-1185">Reference proteome</keyword>
<dbReference type="OrthoDB" id="9809061at2"/>
<dbReference type="STRING" id="1313304.CALK_0171"/>
<keyword evidence="2 5" id="KW-0678">Repressor</keyword>
<keyword evidence="3 5" id="KW-0810">Translation regulation</keyword>
<evidence type="ECO:0000256" key="1">
    <source>
        <dbReference type="ARBA" id="ARBA00022490"/>
    </source>
</evidence>
<dbReference type="FunFam" id="2.60.40.4380:FF:000002">
    <property type="entry name" value="Translational regulator CsrA"/>
    <property type="match status" value="1"/>
</dbReference>
<keyword evidence="5" id="KW-1005">Bacterial flagellum biogenesis</keyword>
<dbReference type="InterPro" id="IPR036107">
    <property type="entry name" value="CsrA_sf"/>
</dbReference>
<dbReference type="GO" id="GO:1902208">
    <property type="term" value="P:regulation of bacterial-type flagellum assembly"/>
    <property type="evidence" value="ECO:0007669"/>
    <property type="project" value="UniProtKB-UniRule"/>
</dbReference>
<comment type="function">
    <text evidence="5">A translational regulator that binds mRNA to regulate translation initiation and/or mRNA stability. Usually binds in the 5'-UTR at or near the Shine-Dalgarno sequence preventing ribosome-binding, thus repressing translation. Its main target seems to be the major flagellin gene, while its function is anatagonized by FliW.</text>
</comment>
<dbReference type="GO" id="GO:0006402">
    <property type="term" value="P:mRNA catabolic process"/>
    <property type="evidence" value="ECO:0007669"/>
    <property type="project" value="InterPro"/>
</dbReference>
<dbReference type="GO" id="GO:0048027">
    <property type="term" value="F:mRNA 5'-UTR binding"/>
    <property type="evidence" value="ECO:0007669"/>
    <property type="project" value="UniProtKB-UniRule"/>
</dbReference>
<dbReference type="PATRIC" id="fig|1313304.3.peg.159"/>
<proteinExistence type="inferred from homology"/>
<dbReference type="GO" id="GO:0045947">
    <property type="term" value="P:negative regulation of translational initiation"/>
    <property type="evidence" value="ECO:0007669"/>
    <property type="project" value="UniProtKB-UniRule"/>
</dbReference>
<comment type="subunit">
    <text evidence="5">Homodimer; the beta-strands of each monomer intercalate to form a hydrophobic core, while the alpha-helices form wings that extend away from the core.</text>
</comment>
<evidence type="ECO:0000256" key="4">
    <source>
        <dbReference type="ARBA" id="ARBA00022884"/>
    </source>
</evidence>
<dbReference type="HAMAP" id="MF_00167">
    <property type="entry name" value="CsrA"/>
    <property type="match status" value="1"/>
</dbReference>
<sequence length="88" mass="9951">MLVLTRKIDEAIRIGDDIVIKIVQANNNSVKIGIEAPRSVSINREEVYQRIQEENRQALHEAGSKAEKTIKNLADILKNNRPSKDSDQ</sequence>
<dbReference type="NCBIfam" id="NF002469">
    <property type="entry name" value="PRK01712.1"/>
    <property type="match status" value="1"/>
</dbReference>
<name>U7DEL0_9BACT</name>
<dbReference type="eggNOG" id="COG1551">
    <property type="taxonomic scope" value="Bacteria"/>
</dbReference>
<comment type="subcellular location">
    <subcellularLocation>
        <location evidence="5">Cytoplasm</location>
    </subcellularLocation>
</comment>
<dbReference type="GO" id="GO:0005829">
    <property type="term" value="C:cytosol"/>
    <property type="evidence" value="ECO:0007669"/>
    <property type="project" value="TreeGrafter"/>
</dbReference>
<dbReference type="NCBIfam" id="TIGR00202">
    <property type="entry name" value="csrA"/>
    <property type="match status" value="1"/>
</dbReference>
<dbReference type="Proteomes" id="UP000017148">
    <property type="component" value="Unassembled WGS sequence"/>
</dbReference>
<gene>
    <name evidence="5" type="primary">csrA</name>
    <name evidence="6" type="ORF">CALK_0171</name>
</gene>
<comment type="similarity">
    <text evidence="5">Belongs to the CsrA/RsmA family.</text>
</comment>
<dbReference type="Gene3D" id="2.60.40.4380">
    <property type="entry name" value="Translational regulator CsrA"/>
    <property type="match status" value="1"/>
</dbReference>
<dbReference type="RefSeq" id="WP_022635731.1">
    <property type="nucleotide sequence ID" value="NZ_ASJR01000001.1"/>
</dbReference>
<evidence type="ECO:0000313" key="6">
    <source>
        <dbReference type="EMBL" id="ERP39371.1"/>
    </source>
</evidence>
<organism evidence="6 7">
    <name type="scientific">Chitinivibrio alkaliphilus ACht1</name>
    <dbReference type="NCBI Taxonomy" id="1313304"/>
    <lineage>
        <taxon>Bacteria</taxon>
        <taxon>Pseudomonadati</taxon>
        <taxon>Fibrobacterota</taxon>
        <taxon>Chitinivibrionia</taxon>
        <taxon>Chitinivibrionales</taxon>
        <taxon>Chitinivibrionaceae</taxon>
        <taxon>Chitinivibrio</taxon>
    </lineage>
</organism>
<comment type="caution">
    <text evidence="6">The sequence shown here is derived from an EMBL/GenBank/DDBJ whole genome shotgun (WGS) entry which is preliminary data.</text>
</comment>
<dbReference type="Pfam" id="PF02599">
    <property type="entry name" value="CsrA"/>
    <property type="match status" value="1"/>
</dbReference>
<keyword evidence="4 5" id="KW-0694">RNA-binding</keyword>
<evidence type="ECO:0000256" key="2">
    <source>
        <dbReference type="ARBA" id="ARBA00022491"/>
    </source>
</evidence>
<dbReference type="PANTHER" id="PTHR34984:SF1">
    <property type="entry name" value="CARBON STORAGE REGULATOR"/>
    <property type="match status" value="1"/>
</dbReference>
<dbReference type="EMBL" id="ASJR01000001">
    <property type="protein sequence ID" value="ERP39371.1"/>
    <property type="molecule type" value="Genomic_DNA"/>
</dbReference>
<evidence type="ECO:0000256" key="3">
    <source>
        <dbReference type="ARBA" id="ARBA00022845"/>
    </source>
</evidence>
<accession>U7DEL0</accession>
<protein>
    <recommendedName>
        <fullName evidence="5">Translational regulator CsrA</fullName>
    </recommendedName>
</protein>
<keyword evidence="1 5" id="KW-0963">Cytoplasm</keyword>
<evidence type="ECO:0000313" key="7">
    <source>
        <dbReference type="Proteomes" id="UP000017148"/>
    </source>
</evidence>
<dbReference type="PANTHER" id="PTHR34984">
    <property type="entry name" value="CARBON STORAGE REGULATOR"/>
    <property type="match status" value="1"/>
</dbReference>
<evidence type="ECO:0000256" key="5">
    <source>
        <dbReference type="HAMAP-Rule" id="MF_00167"/>
    </source>
</evidence>
<dbReference type="SUPFAM" id="SSF117130">
    <property type="entry name" value="CsrA-like"/>
    <property type="match status" value="1"/>
</dbReference>
<dbReference type="GO" id="GO:0006109">
    <property type="term" value="P:regulation of carbohydrate metabolic process"/>
    <property type="evidence" value="ECO:0007669"/>
    <property type="project" value="InterPro"/>
</dbReference>
<dbReference type="GO" id="GO:0044781">
    <property type="term" value="P:bacterial-type flagellum organization"/>
    <property type="evidence" value="ECO:0007669"/>
    <property type="project" value="UniProtKB-KW"/>
</dbReference>
<dbReference type="AlphaFoldDB" id="U7DEL0"/>
<dbReference type="InterPro" id="IPR003751">
    <property type="entry name" value="CsrA"/>
</dbReference>